<proteinExistence type="predicted"/>
<dbReference type="PANTHER" id="PTHR30383:SF5">
    <property type="entry name" value="SGNH HYDROLASE-TYPE ESTERASE DOMAIN-CONTAINING PROTEIN"/>
    <property type="match status" value="1"/>
</dbReference>
<dbReference type="GO" id="GO:0004622">
    <property type="term" value="F:phosphatidylcholine lysophospholipase activity"/>
    <property type="evidence" value="ECO:0007669"/>
    <property type="project" value="TreeGrafter"/>
</dbReference>
<reference evidence="2" key="1">
    <citation type="journal article" date="2021" name="PeerJ">
        <title>Extensive microbial diversity within the chicken gut microbiome revealed by metagenomics and culture.</title>
        <authorList>
            <person name="Gilroy R."/>
            <person name="Ravi A."/>
            <person name="Getino M."/>
            <person name="Pursley I."/>
            <person name="Horton D.L."/>
            <person name="Alikhan N.F."/>
            <person name="Baker D."/>
            <person name="Gharbi K."/>
            <person name="Hall N."/>
            <person name="Watson M."/>
            <person name="Adriaenssens E.M."/>
            <person name="Foster-Nyarko E."/>
            <person name="Jarju S."/>
            <person name="Secka A."/>
            <person name="Antonio M."/>
            <person name="Oren A."/>
            <person name="Chaudhuri R.R."/>
            <person name="La Ragione R."/>
            <person name="Hildebrand F."/>
            <person name="Pallen M.J."/>
        </authorList>
    </citation>
    <scope>NUCLEOTIDE SEQUENCE</scope>
    <source>
        <strain evidence="2">ChiSxjej1B13-11762</strain>
    </source>
</reference>
<dbReference type="Pfam" id="PF13472">
    <property type="entry name" value="Lipase_GDSL_2"/>
    <property type="match status" value="1"/>
</dbReference>
<reference evidence="2" key="2">
    <citation type="submission" date="2021-04" db="EMBL/GenBank/DDBJ databases">
        <authorList>
            <person name="Gilroy R."/>
        </authorList>
    </citation>
    <scope>NUCLEOTIDE SEQUENCE</scope>
    <source>
        <strain evidence="2">ChiSxjej1B13-11762</strain>
    </source>
</reference>
<name>A0A9D1R9T8_9FIRM</name>
<dbReference type="PANTHER" id="PTHR30383">
    <property type="entry name" value="THIOESTERASE 1/PROTEASE 1/LYSOPHOSPHOLIPASE L1"/>
    <property type="match status" value="1"/>
</dbReference>
<dbReference type="Gene3D" id="3.40.50.1110">
    <property type="entry name" value="SGNH hydrolase"/>
    <property type="match status" value="1"/>
</dbReference>
<dbReference type="InterPro" id="IPR051532">
    <property type="entry name" value="Ester_Hydrolysis_Enzymes"/>
</dbReference>
<protein>
    <recommendedName>
        <fullName evidence="1">SGNH hydrolase-type esterase domain-containing protein</fullName>
    </recommendedName>
</protein>
<organism evidence="2 3">
    <name type="scientific">Candidatus Dorea gallistercoris</name>
    <dbReference type="NCBI Taxonomy" id="2838542"/>
    <lineage>
        <taxon>Bacteria</taxon>
        <taxon>Bacillati</taxon>
        <taxon>Bacillota</taxon>
        <taxon>Clostridia</taxon>
        <taxon>Lachnospirales</taxon>
        <taxon>Lachnospiraceae</taxon>
        <taxon>Dorea</taxon>
    </lineage>
</organism>
<dbReference type="AlphaFoldDB" id="A0A9D1R9T8"/>
<evidence type="ECO:0000313" key="3">
    <source>
        <dbReference type="Proteomes" id="UP000824263"/>
    </source>
</evidence>
<dbReference type="InterPro" id="IPR036514">
    <property type="entry name" value="SGNH_hydro_sf"/>
</dbReference>
<dbReference type="Proteomes" id="UP000824263">
    <property type="component" value="Unassembled WGS sequence"/>
</dbReference>
<gene>
    <name evidence="2" type="ORF">H9873_07670</name>
</gene>
<dbReference type="EMBL" id="DXGF01000137">
    <property type="protein sequence ID" value="HIW84183.1"/>
    <property type="molecule type" value="Genomic_DNA"/>
</dbReference>
<sequence length="174" mass="19615">MKKIVFLGDSITDAFHKMNVDGAGLGSGYVALIGKKLREMGRDDFVRNSGHDGFTVSGLLRLFEYDCKRFDPDLVSVQIGCNDTAVYKNTGKTLEEQEFARNYRKLLGRIQEETKAKILCLGPFIFPHPLEYANWIPAIREVEMIEREIAGELGAAFLPLHDQLNQAAEERGYD</sequence>
<feature type="domain" description="SGNH hydrolase-type esterase" evidence="1">
    <location>
        <begin position="6"/>
        <end position="170"/>
    </location>
</feature>
<dbReference type="SUPFAM" id="SSF52266">
    <property type="entry name" value="SGNH hydrolase"/>
    <property type="match status" value="1"/>
</dbReference>
<feature type="non-terminal residue" evidence="2">
    <location>
        <position position="174"/>
    </location>
</feature>
<accession>A0A9D1R9T8</accession>
<evidence type="ECO:0000259" key="1">
    <source>
        <dbReference type="Pfam" id="PF13472"/>
    </source>
</evidence>
<dbReference type="InterPro" id="IPR013830">
    <property type="entry name" value="SGNH_hydro"/>
</dbReference>
<evidence type="ECO:0000313" key="2">
    <source>
        <dbReference type="EMBL" id="HIW84183.1"/>
    </source>
</evidence>
<comment type="caution">
    <text evidence="2">The sequence shown here is derived from an EMBL/GenBank/DDBJ whole genome shotgun (WGS) entry which is preliminary data.</text>
</comment>